<dbReference type="InterPro" id="IPR037523">
    <property type="entry name" value="VOC_core"/>
</dbReference>
<accession>A1C5Q1</accession>
<gene>
    <name evidence="2" type="ORF">ACLA_004330</name>
</gene>
<dbReference type="VEuPathDB" id="FungiDB:ACLA_004330"/>
<dbReference type="HOGENOM" id="CLU_046006_6_1_1"/>
<feature type="domain" description="VOC" evidence="1">
    <location>
        <begin position="4"/>
        <end position="123"/>
    </location>
</feature>
<dbReference type="OrthoDB" id="10249419at2759"/>
<reference evidence="2 3" key="1">
    <citation type="journal article" date="2008" name="PLoS Genet.">
        <title>Genomic islands in the pathogenic filamentous fungus Aspergillus fumigatus.</title>
        <authorList>
            <person name="Fedorova N.D."/>
            <person name="Khaldi N."/>
            <person name="Joardar V.S."/>
            <person name="Maiti R."/>
            <person name="Amedeo P."/>
            <person name="Anderson M.J."/>
            <person name="Crabtree J."/>
            <person name="Silva J.C."/>
            <person name="Badger J.H."/>
            <person name="Albarraq A."/>
            <person name="Angiuoli S."/>
            <person name="Bussey H."/>
            <person name="Bowyer P."/>
            <person name="Cotty P.J."/>
            <person name="Dyer P.S."/>
            <person name="Egan A."/>
            <person name="Galens K."/>
            <person name="Fraser-Liggett C.M."/>
            <person name="Haas B.J."/>
            <person name="Inman J.M."/>
            <person name="Kent R."/>
            <person name="Lemieux S."/>
            <person name="Malavazi I."/>
            <person name="Orvis J."/>
            <person name="Roemer T."/>
            <person name="Ronning C.M."/>
            <person name="Sundaram J.P."/>
            <person name="Sutton G."/>
            <person name="Turner G."/>
            <person name="Venter J.C."/>
            <person name="White O.R."/>
            <person name="Whitty B.R."/>
            <person name="Youngman P."/>
            <person name="Wolfe K.H."/>
            <person name="Goldman G.H."/>
            <person name="Wortman J.R."/>
            <person name="Jiang B."/>
            <person name="Denning D.W."/>
            <person name="Nierman W.C."/>
        </authorList>
    </citation>
    <scope>NUCLEOTIDE SEQUENCE [LARGE SCALE GENOMIC DNA]</scope>
    <source>
        <strain evidence="3">ATCC 1007 / CBS 513.65 / DSM 816 / NCTC 3887 / NRRL 1</strain>
    </source>
</reference>
<dbReference type="RefSeq" id="XP_001276445.1">
    <property type="nucleotide sequence ID" value="XM_001276444.1"/>
</dbReference>
<dbReference type="PANTHER" id="PTHR35006:SF2">
    <property type="entry name" value="GLYOXALASE FAMILY PROTEIN (AFU_ORTHOLOGUE AFUA_5G14830)"/>
    <property type="match status" value="1"/>
</dbReference>
<dbReference type="PROSITE" id="PS51819">
    <property type="entry name" value="VOC"/>
    <property type="match status" value="1"/>
</dbReference>
<dbReference type="CDD" id="cd07262">
    <property type="entry name" value="VOC_like"/>
    <property type="match status" value="1"/>
</dbReference>
<dbReference type="AlphaFoldDB" id="A1C5Q1"/>
<dbReference type="KEGG" id="act:ACLA_004330"/>
<dbReference type="EMBL" id="DS027004">
    <property type="protein sequence ID" value="EAW15019.1"/>
    <property type="molecule type" value="Genomic_DNA"/>
</dbReference>
<sequence>MTSTIDHLGIYVPTEQFETVVEWYKKALAPLNYKELMRFPGTVGLGDKTPDFWISAKDKCAGNDLHYGFVSPDHATVDAFHQAAIAAGGQCNGPPGLRPIYHENYYGAFVLDPLGNNVEVSQVDHVKH</sequence>
<dbReference type="PANTHER" id="PTHR35006">
    <property type="entry name" value="GLYOXALASE FAMILY PROTEIN (AFU_ORTHOLOGUE AFUA_5G14830)"/>
    <property type="match status" value="1"/>
</dbReference>
<dbReference type="STRING" id="344612.A1C5Q1"/>
<name>A1C5Q1_ASPCL</name>
<evidence type="ECO:0000313" key="3">
    <source>
        <dbReference type="Proteomes" id="UP000006701"/>
    </source>
</evidence>
<evidence type="ECO:0000259" key="1">
    <source>
        <dbReference type="PROSITE" id="PS51819"/>
    </source>
</evidence>
<dbReference type="eggNOG" id="ENOG502S8NQ">
    <property type="taxonomic scope" value="Eukaryota"/>
</dbReference>
<dbReference type="OMA" id="LWPEYHP"/>
<dbReference type="InterPro" id="IPR029068">
    <property type="entry name" value="Glyas_Bleomycin-R_OHBP_Dase"/>
</dbReference>
<dbReference type="SUPFAM" id="SSF54593">
    <property type="entry name" value="Glyoxalase/Bleomycin resistance protein/Dihydroxybiphenyl dioxygenase"/>
    <property type="match status" value="1"/>
</dbReference>
<organism evidence="2 3">
    <name type="scientific">Aspergillus clavatus (strain ATCC 1007 / CBS 513.65 / DSM 816 / NCTC 3887 / NRRL 1 / QM 1276 / 107)</name>
    <dbReference type="NCBI Taxonomy" id="344612"/>
    <lineage>
        <taxon>Eukaryota</taxon>
        <taxon>Fungi</taxon>
        <taxon>Dikarya</taxon>
        <taxon>Ascomycota</taxon>
        <taxon>Pezizomycotina</taxon>
        <taxon>Eurotiomycetes</taxon>
        <taxon>Eurotiomycetidae</taxon>
        <taxon>Eurotiales</taxon>
        <taxon>Aspergillaceae</taxon>
        <taxon>Aspergillus</taxon>
        <taxon>Aspergillus subgen. Fumigati</taxon>
    </lineage>
</organism>
<proteinExistence type="predicted"/>
<keyword evidence="3" id="KW-1185">Reference proteome</keyword>
<dbReference type="Gene3D" id="3.10.180.10">
    <property type="entry name" value="2,3-Dihydroxybiphenyl 1,2-Dioxygenase, domain 1"/>
    <property type="match status" value="1"/>
</dbReference>
<protein>
    <submittedName>
        <fullName evidence="2">Glyoxalase family protein</fullName>
    </submittedName>
</protein>
<dbReference type="GeneID" id="4708330"/>
<dbReference type="Proteomes" id="UP000006701">
    <property type="component" value="Unassembled WGS sequence"/>
</dbReference>
<evidence type="ECO:0000313" key="2">
    <source>
        <dbReference type="EMBL" id="EAW15019.1"/>
    </source>
</evidence>